<keyword evidence="2 6" id="KW-0812">Transmembrane</keyword>
<feature type="transmembrane region" description="Helical" evidence="6">
    <location>
        <begin position="451"/>
        <end position="471"/>
    </location>
</feature>
<proteinExistence type="predicted"/>
<evidence type="ECO:0000259" key="7">
    <source>
        <dbReference type="Pfam" id="PF00892"/>
    </source>
</evidence>
<evidence type="ECO:0000256" key="5">
    <source>
        <dbReference type="SAM" id="MobiDB-lite"/>
    </source>
</evidence>
<feature type="transmembrane region" description="Helical" evidence="6">
    <location>
        <begin position="232"/>
        <end position="253"/>
    </location>
</feature>
<gene>
    <name evidence="8" type="ORF">IV203_008721</name>
</gene>
<evidence type="ECO:0000256" key="4">
    <source>
        <dbReference type="ARBA" id="ARBA00023136"/>
    </source>
</evidence>
<feature type="transmembrane region" description="Helical" evidence="6">
    <location>
        <begin position="333"/>
        <end position="353"/>
    </location>
</feature>
<dbReference type="OrthoDB" id="1436450at2759"/>
<keyword evidence="3 6" id="KW-1133">Transmembrane helix</keyword>
<keyword evidence="9" id="KW-1185">Reference proteome</keyword>
<dbReference type="EMBL" id="JAGRRH010000017">
    <property type="protein sequence ID" value="KAG7352673.1"/>
    <property type="molecule type" value="Genomic_DNA"/>
</dbReference>
<comment type="caution">
    <text evidence="8">The sequence shown here is derived from an EMBL/GenBank/DDBJ whole genome shotgun (WGS) entry which is preliminary data.</text>
</comment>
<dbReference type="Pfam" id="PF00892">
    <property type="entry name" value="EamA"/>
    <property type="match status" value="1"/>
</dbReference>
<accession>A0A9K3KZ85</accession>
<feature type="domain" description="EamA" evidence="7">
    <location>
        <begin position="217"/>
        <end position="276"/>
    </location>
</feature>
<feature type="region of interest" description="Disordered" evidence="5">
    <location>
        <begin position="164"/>
        <end position="184"/>
    </location>
</feature>
<feature type="transmembrane region" description="Helical" evidence="6">
    <location>
        <begin position="418"/>
        <end position="439"/>
    </location>
</feature>
<evidence type="ECO:0000256" key="6">
    <source>
        <dbReference type="SAM" id="Phobius"/>
    </source>
</evidence>
<protein>
    <submittedName>
        <fullName evidence="8">EamA-like transporter family protein</fullName>
    </submittedName>
</protein>
<feature type="compositionally biased region" description="Polar residues" evidence="5">
    <location>
        <begin position="14"/>
        <end position="24"/>
    </location>
</feature>
<evidence type="ECO:0000256" key="3">
    <source>
        <dbReference type="ARBA" id="ARBA00022989"/>
    </source>
</evidence>
<feature type="transmembrane region" description="Helical" evidence="6">
    <location>
        <begin position="389"/>
        <end position="406"/>
    </location>
</feature>
<dbReference type="GO" id="GO:0016020">
    <property type="term" value="C:membrane"/>
    <property type="evidence" value="ECO:0007669"/>
    <property type="project" value="UniProtKB-SubCell"/>
</dbReference>
<feature type="transmembrane region" description="Helical" evidence="6">
    <location>
        <begin position="260"/>
        <end position="278"/>
    </location>
</feature>
<feature type="transmembrane region" description="Helical" evidence="6">
    <location>
        <begin position="87"/>
        <end position="111"/>
    </location>
</feature>
<dbReference type="PANTHER" id="PTHR23051">
    <property type="entry name" value="SOLUTE CARRIER FAMILY 35, MEMBER F5"/>
    <property type="match status" value="1"/>
</dbReference>
<dbReference type="Proteomes" id="UP000693970">
    <property type="component" value="Unassembled WGS sequence"/>
</dbReference>
<feature type="compositionally biased region" description="Polar residues" evidence="5">
    <location>
        <begin position="42"/>
        <end position="51"/>
    </location>
</feature>
<sequence>MASSTSMSDDDGISTHSNGISLQNYKDDRSSHPTEHDLHLRPSTSQNQSTRIITEEEEFLSSRIPPLQPTTTMSSCRTFWFSLSSYALGLVFIVIVAVIWSVASIVVQYLYKEQDFDAPFLLTYIGTSLFTVLLLFPYHGPTGVPPSEHQQALGRYQQVALSEEEQDIGDQEDHPPPSQPYQEDPISRLHLHNTANSKLWTDLDHRIAAAKIAPVWFISNFAYNASLRYTSITSSTILVNTGSLFTFLFALLMRDEHFHIYKLLGVLCGMSGCVLTGLHDASSSGGDESRHRRLLRFVIQTLHLDDRLLASFQLEEPSHDSSNTDDNPVWGDVLSLVSAVFYGVYAVMVRVLCPHDESLMSMKRFLGYVGLWNMLALSPVVIWEVWKGSVTISSFVFVCLIGKGLFDNVLSDYLWARAVVLTSATVATVGLGLTIPLAFLSDVVLGRPDVMNAKSIFGAIAVLTGFVLVNVGQQHGEEGIADVNGHPSSSTQTLYHHHRSDISSVTSDHVDGSESDSSEISISVR</sequence>
<feature type="transmembrane region" description="Helical" evidence="6">
    <location>
        <begin position="365"/>
        <end position="383"/>
    </location>
</feature>
<dbReference type="AlphaFoldDB" id="A0A9K3KZ85"/>
<dbReference type="PANTHER" id="PTHR23051:SF0">
    <property type="entry name" value="SOLUTE CARRIER FAMILY 35 MEMBER F5"/>
    <property type="match status" value="1"/>
</dbReference>
<keyword evidence="4 6" id="KW-0472">Membrane</keyword>
<evidence type="ECO:0000313" key="9">
    <source>
        <dbReference type="Proteomes" id="UP000693970"/>
    </source>
</evidence>
<evidence type="ECO:0000256" key="1">
    <source>
        <dbReference type="ARBA" id="ARBA00004141"/>
    </source>
</evidence>
<reference evidence="8" key="2">
    <citation type="submission" date="2021-04" db="EMBL/GenBank/DDBJ databases">
        <authorList>
            <person name="Podell S."/>
        </authorList>
    </citation>
    <scope>NUCLEOTIDE SEQUENCE</scope>
    <source>
        <strain evidence="8">Hildebrandi</strain>
    </source>
</reference>
<feature type="region of interest" description="Disordered" evidence="5">
    <location>
        <begin position="1"/>
        <end position="51"/>
    </location>
</feature>
<name>A0A9K3KZ85_9STRA</name>
<comment type="subcellular location">
    <subcellularLocation>
        <location evidence="1">Membrane</location>
        <topology evidence="1">Multi-pass membrane protein</topology>
    </subcellularLocation>
</comment>
<evidence type="ECO:0000313" key="8">
    <source>
        <dbReference type="EMBL" id="KAG7352673.1"/>
    </source>
</evidence>
<evidence type="ECO:0000256" key="2">
    <source>
        <dbReference type="ARBA" id="ARBA00022692"/>
    </source>
</evidence>
<dbReference type="InterPro" id="IPR000620">
    <property type="entry name" value="EamA_dom"/>
</dbReference>
<feature type="compositionally biased region" description="Basic and acidic residues" evidence="5">
    <location>
        <begin position="25"/>
        <end position="40"/>
    </location>
</feature>
<organism evidence="8 9">
    <name type="scientific">Nitzschia inconspicua</name>
    <dbReference type="NCBI Taxonomy" id="303405"/>
    <lineage>
        <taxon>Eukaryota</taxon>
        <taxon>Sar</taxon>
        <taxon>Stramenopiles</taxon>
        <taxon>Ochrophyta</taxon>
        <taxon>Bacillariophyta</taxon>
        <taxon>Bacillariophyceae</taxon>
        <taxon>Bacillariophycidae</taxon>
        <taxon>Bacillariales</taxon>
        <taxon>Bacillariaceae</taxon>
        <taxon>Nitzschia</taxon>
    </lineage>
</organism>
<feature type="region of interest" description="Disordered" evidence="5">
    <location>
        <begin position="503"/>
        <end position="525"/>
    </location>
</feature>
<feature type="transmembrane region" description="Helical" evidence="6">
    <location>
        <begin position="118"/>
        <end position="138"/>
    </location>
</feature>
<reference evidence="8" key="1">
    <citation type="journal article" date="2021" name="Sci. Rep.">
        <title>Diploid genomic architecture of Nitzschia inconspicua, an elite biomass production diatom.</title>
        <authorList>
            <person name="Oliver A."/>
            <person name="Podell S."/>
            <person name="Pinowska A."/>
            <person name="Traller J.C."/>
            <person name="Smith S.R."/>
            <person name="McClure R."/>
            <person name="Beliaev A."/>
            <person name="Bohutskyi P."/>
            <person name="Hill E.A."/>
            <person name="Rabines A."/>
            <person name="Zheng H."/>
            <person name="Allen L.Z."/>
            <person name="Kuo A."/>
            <person name="Grigoriev I.V."/>
            <person name="Allen A.E."/>
            <person name="Hazlebeck D."/>
            <person name="Allen E.E."/>
        </authorList>
    </citation>
    <scope>NUCLEOTIDE SEQUENCE</scope>
    <source>
        <strain evidence="8">Hildebrandi</strain>
    </source>
</reference>